<keyword evidence="3" id="KW-1185">Reference proteome</keyword>
<reference evidence="2" key="1">
    <citation type="submission" date="2020-04" db="EMBL/GenBank/DDBJ databases">
        <title>Draft genome resource of the tomato pathogen Pseudocercospora fuligena.</title>
        <authorList>
            <person name="Zaccaron A."/>
        </authorList>
    </citation>
    <scope>NUCLEOTIDE SEQUENCE</scope>
    <source>
        <strain evidence="2">PF001</strain>
    </source>
</reference>
<dbReference type="AlphaFoldDB" id="A0A8H6RAG0"/>
<organism evidence="2 3">
    <name type="scientific">Pseudocercospora fuligena</name>
    <dbReference type="NCBI Taxonomy" id="685502"/>
    <lineage>
        <taxon>Eukaryota</taxon>
        <taxon>Fungi</taxon>
        <taxon>Dikarya</taxon>
        <taxon>Ascomycota</taxon>
        <taxon>Pezizomycotina</taxon>
        <taxon>Dothideomycetes</taxon>
        <taxon>Dothideomycetidae</taxon>
        <taxon>Mycosphaerellales</taxon>
        <taxon>Mycosphaerellaceae</taxon>
        <taxon>Pseudocercospora</taxon>
    </lineage>
</organism>
<evidence type="ECO:0000259" key="1">
    <source>
        <dbReference type="PROSITE" id="PS50097"/>
    </source>
</evidence>
<accession>A0A8H6RAG0</accession>
<dbReference type="PROSITE" id="PS50097">
    <property type="entry name" value="BTB"/>
    <property type="match status" value="1"/>
</dbReference>
<dbReference type="SMART" id="SM00225">
    <property type="entry name" value="BTB"/>
    <property type="match status" value="1"/>
</dbReference>
<proteinExistence type="predicted"/>
<gene>
    <name evidence="2" type="ORF">HII31_11198</name>
</gene>
<dbReference type="CDD" id="cd18186">
    <property type="entry name" value="BTB_POZ_ZBTB_KLHL-like"/>
    <property type="match status" value="1"/>
</dbReference>
<dbReference type="PANTHER" id="PTHR47843">
    <property type="entry name" value="BTB DOMAIN-CONTAINING PROTEIN-RELATED"/>
    <property type="match status" value="1"/>
</dbReference>
<evidence type="ECO:0000313" key="3">
    <source>
        <dbReference type="Proteomes" id="UP000660729"/>
    </source>
</evidence>
<dbReference type="PANTHER" id="PTHR47843:SF5">
    <property type="entry name" value="BTB_POZ DOMAIN PROTEIN"/>
    <property type="match status" value="1"/>
</dbReference>
<dbReference type="EMBL" id="JABCIY010000228">
    <property type="protein sequence ID" value="KAF7187458.1"/>
    <property type="molecule type" value="Genomic_DNA"/>
</dbReference>
<dbReference type="SUPFAM" id="SSF54695">
    <property type="entry name" value="POZ domain"/>
    <property type="match status" value="1"/>
</dbReference>
<sequence>MRRSFDSPAHGPDITIKCNGKATLCHKHILCRRSDWFSKAITSGFLESSSSVIELKEECDELAVRRMLEFCYTLDYSVSEESAPSVHARMVALADKYFIHGLVEFATDRFKMAIRSASCADLAAAVEEVYAEQSIAVHGLHSIIIDNVIANEAYLGVPNADFDRLLYDIPQFAVDLSRAQYAHYKRGMRKTYVCPGSCDPKDIFQAAIQDGDTYTFQCTGPRGYAWTYPGKIWHRDFLLGE</sequence>
<dbReference type="InterPro" id="IPR000210">
    <property type="entry name" value="BTB/POZ_dom"/>
</dbReference>
<dbReference type="OrthoDB" id="3625033at2759"/>
<protein>
    <recommendedName>
        <fullName evidence="1">BTB domain-containing protein</fullName>
    </recommendedName>
</protein>
<comment type="caution">
    <text evidence="2">The sequence shown here is derived from an EMBL/GenBank/DDBJ whole genome shotgun (WGS) entry which is preliminary data.</text>
</comment>
<evidence type="ECO:0000313" key="2">
    <source>
        <dbReference type="EMBL" id="KAF7187458.1"/>
    </source>
</evidence>
<name>A0A8H6RAG0_9PEZI</name>
<feature type="domain" description="BTB" evidence="1">
    <location>
        <begin position="12"/>
        <end position="80"/>
    </location>
</feature>
<dbReference type="Pfam" id="PF00651">
    <property type="entry name" value="BTB"/>
    <property type="match status" value="1"/>
</dbReference>
<dbReference type="Gene3D" id="3.30.710.10">
    <property type="entry name" value="Potassium Channel Kv1.1, Chain A"/>
    <property type="match status" value="1"/>
</dbReference>
<dbReference type="Proteomes" id="UP000660729">
    <property type="component" value="Unassembled WGS sequence"/>
</dbReference>
<dbReference type="InterPro" id="IPR011333">
    <property type="entry name" value="SKP1/BTB/POZ_sf"/>
</dbReference>